<dbReference type="AlphaFoldDB" id="A0AAW3WTX3"/>
<gene>
    <name evidence="1" type="ORF">H8J20_18990</name>
</gene>
<evidence type="ECO:0000313" key="2">
    <source>
        <dbReference type="Proteomes" id="UP000659084"/>
    </source>
</evidence>
<organism evidence="1 2">
    <name type="scientific">Serratia fonticola</name>
    <dbReference type="NCBI Taxonomy" id="47917"/>
    <lineage>
        <taxon>Bacteria</taxon>
        <taxon>Pseudomonadati</taxon>
        <taxon>Pseudomonadota</taxon>
        <taxon>Gammaproteobacteria</taxon>
        <taxon>Enterobacterales</taxon>
        <taxon>Yersiniaceae</taxon>
        <taxon>Serratia</taxon>
    </lineage>
</organism>
<name>A0AAW3WTX3_SERFO</name>
<proteinExistence type="predicted"/>
<dbReference type="Proteomes" id="UP000659084">
    <property type="component" value="Unassembled WGS sequence"/>
</dbReference>
<evidence type="ECO:0008006" key="3">
    <source>
        <dbReference type="Google" id="ProtNLM"/>
    </source>
</evidence>
<sequence>MNSTFKALVIFVVFFGGYKIIEARNQNENITHKSPPSCTVNDIDFGEVNFRFAPKYENGQKQLIGISYLINKCTSPIGVQVRQVGFDKNNKAISVETFWPASINNIQAGRYDFPLYPVHVDERIVRFLVTAESVKVW</sequence>
<dbReference type="RefSeq" id="WP_179252689.1">
    <property type="nucleotide sequence ID" value="NZ_JACBIV010000009.1"/>
</dbReference>
<evidence type="ECO:0000313" key="1">
    <source>
        <dbReference type="EMBL" id="MBC3214231.1"/>
    </source>
</evidence>
<protein>
    <recommendedName>
        <fullName evidence="3">Type 1 fimbria pilin</fullName>
    </recommendedName>
</protein>
<dbReference type="EMBL" id="JACNYO010000022">
    <property type="protein sequence ID" value="MBC3214231.1"/>
    <property type="molecule type" value="Genomic_DNA"/>
</dbReference>
<reference evidence="1" key="1">
    <citation type="submission" date="2020-08" db="EMBL/GenBank/DDBJ databases">
        <title>Food and environmental bacterial isolates.</title>
        <authorList>
            <person name="Richter L."/>
            <person name="Du Plessis E.M."/>
            <person name="Duvenage S."/>
            <person name="Allam M."/>
            <person name="Korsten L."/>
        </authorList>
    </citation>
    <scope>NUCLEOTIDE SEQUENCE</scope>
    <source>
        <strain evidence="1">UPMP2127</strain>
    </source>
</reference>
<comment type="caution">
    <text evidence="1">The sequence shown here is derived from an EMBL/GenBank/DDBJ whole genome shotgun (WGS) entry which is preliminary data.</text>
</comment>
<accession>A0AAW3WTX3</accession>